<feature type="domain" description="HMA" evidence="3">
    <location>
        <begin position="2"/>
        <end position="67"/>
    </location>
</feature>
<evidence type="ECO:0000313" key="4">
    <source>
        <dbReference type="EMBL" id="MCP2334617.1"/>
    </source>
</evidence>
<dbReference type="Proteomes" id="UP000791080">
    <property type="component" value="Unassembled WGS sequence"/>
</dbReference>
<organism evidence="4 5">
    <name type="scientific">Actinoalloteichus caeruleus DSM 43889</name>
    <dbReference type="NCBI Taxonomy" id="1120930"/>
    <lineage>
        <taxon>Bacteria</taxon>
        <taxon>Bacillati</taxon>
        <taxon>Actinomycetota</taxon>
        <taxon>Actinomycetes</taxon>
        <taxon>Pseudonocardiales</taxon>
        <taxon>Pseudonocardiaceae</taxon>
        <taxon>Actinoalloteichus</taxon>
        <taxon>Actinoalloteichus cyanogriseus</taxon>
    </lineage>
</organism>
<evidence type="ECO:0000259" key="3">
    <source>
        <dbReference type="PROSITE" id="PS50846"/>
    </source>
</evidence>
<dbReference type="RefSeq" id="WP_026420118.1">
    <property type="nucleotide sequence ID" value="NZ_AUBJ02000001.1"/>
</dbReference>
<dbReference type="CDD" id="cd00371">
    <property type="entry name" value="HMA"/>
    <property type="match status" value="1"/>
</dbReference>
<evidence type="ECO:0000256" key="2">
    <source>
        <dbReference type="ARBA" id="ARBA00023008"/>
    </source>
</evidence>
<keyword evidence="2" id="KW-0186">Copper</keyword>
<reference evidence="4 5" key="1">
    <citation type="submission" date="2022-06" db="EMBL/GenBank/DDBJ databases">
        <title>Genomic Encyclopedia of Type Strains, Phase I: the one thousand microbial genomes (KMG-I) project.</title>
        <authorList>
            <person name="Kyrpides N."/>
        </authorList>
    </citation>
    <scope>NUCLEOTIDE SEQUENCE [LARGE SCALE GENOMIC DNA]</scope>
    <source>
        <strain evidence="4 5">DSM 43889</strain>
    </source>
</reference>
<dbReference type="Gene3D" id="3.30.70.100">
    <property type="match status" value="1"/>
</dbReference>
<evidence type="ECO:0000256" key="1">
    <source>
        <dbReference type="ARBA" id="ARBA00022723"/>
    </source>
</evidence>
<dbReference type="InterPro" id="IPR017969">
    <property type="entry name" value="Heavy-metal-associated_CS"/>
</dbReference>
<dbReference type="InterPro" id="IPR006121">
    <property type="entry name" value="HMA_dom"/>
</dbReference>
<keyword evidence="1" id="KW-0479">Metal-binding</keyword>
<dbReference type="InterPro" id="IPR006122">
    <property type="entry name" value="HMA_Cu_ion-bd"/>
</dbReference>
<dbReference type="SUPFAM" id="SSF55008">
    <property type="entry name" value="HMA, heavy metal-associated domain"/>
    <property type="match status" value="1"/>
</dbReference>
<dbReference type="InterPro" id="IPR000428">
    <property type="entry name" value="Cu-bd"/>
</dbReference>
<dbReference type="InterPro" id="IPR036163">
    <property type="entry name" value="HMA_dom_sf"/>
</dbReference>
<name>A0ABT1JQ25_ACTCY</name>
<dbReference type="PROSITE" id="PS50846">
    <property type="entry name" value="HMA_2"/>
    <property type="match status" value="1"/>
</dbReference>
<evidence type="ECO:0000313" key="5">
    <source>
        <dbReference type="Proteomes" id="UP000791080"/>
    </source>
</evidence>
<dbReference type="PROSITE" id="PS01047">
    <property type="entry name" value="HMA_1"/>
    <property type="match status" value="1"/>
</dbReference>
<accession>A0ABT1JQ25</accession>
<gene>
    <name evidence="4" type="ORF">G443_004887</name>
</gene>
<comment type="caution">
    <text evidence="4">The sequence shown here is derived from an EMBL/GenBank/DDBJ whole genome shotgun (WGS) entry which is preliminary data.</text>
</comment>
<dbReference type="EMBL" id="AUBJ02000001">
    <property type="protein sequence ID" value="MCP2334617.1"/>
    <property type="molecule type" value="Genomic_DNA"/>
</dbReference>
<sequence>MASTTYTVEGMTCQHCVRSVEEEVGEIEAVTGVTVDLATGRLVVDSSAEIAPDLVRAAVAEAGYTLAN</sequence>
<protein>
    <submittedName>
        <fullName evidence="4">Copper ion binding protein</fullName>
    </submittedName>
</protein>
<dbReference type="NCBIfam" id="TIGR00003">
    <property type="entry name" value="copper ion binding protein"/>
    <property type="match status" value="1"/>
</dbReference>
<dbReference type="Pfam" id="PF00403">
    <property type="entry name" value="HMA"/>
    <property type="match status" value="1"/>
</dbReference>
<proteinExistence type="predicted"/>
<dbReference type="PRINTS" id="PR00944">
    <property type="entry name" value="CUEXPORT"/>
</dbReference>
<keyword evidence="5" id="KW-1185">Reference proteome</keyword>